<reference evidence="1" key="1">
    <citation type="journal article" date="2023" name="Mol. Biol. Evol.">
        <title>Third-Generation Sequencing Reveals the Adaptive Role of the Epigenome in Three Deep-Sea Polychaetes.</title>
        <authorList>
            <person name="Perez M."/>
            <person name="Aroh O."/>
            <person name="Sun Y."/>
            <person name="Lan Y."/>
            <person name="Juniper S.K."/>
            <person name="Young C.R."/>
            <person name="Angers B."/>
            <person name="Qian P.Y."/>
        </authorList>
    </citation>
    <scope>NUCLEOTIDE SEQUENCE</scope>
    <source>
        <strain evidence="1">P08H-3</strain>
    </source>
</reference>
<organism evidence="1 2">
    <name type="scientific">Paralvinella palmiformis</name>
    <dbReference type="NCBI Taxonomy" id="53620"/>
    <lineage>
        <taxon>Eukaryota</taxon>
        <taxon>Metazoa</taxon>
        <taxon>Spiralia</taxon>
        <taxon>Lophotrochozoa</taxon>
        <taxon>Annelida</taxon>
        <taxon>Polychaeta</taxon>
        <taxon>Sedentaria</taxon>
        <taxon>Canalipalpata</taxon>
        <taxon>Terebellida</taxon>
        <taxon>Terebelliformia</taxon>
        <taxon>Alvinellidae</taxon>
        <taxon>Paralvinella</taxon>
    </lineage>
</organism>
<dbReference type="EMBL" id="JAODUP010000496">
    <property type="protein sequence ID" value="KAK2148469.1"/>
    <property type="molecule type" value="Genomic_DNA"/>
</dbReference>
<name>A0AAD9J8X7_9ANNE</name>
<comment type="caution">
    <text evidence="1">The sequence shown here is derived from an EMBL/GenBank/DDBJ whole genome shotgun (WGS) entry which is preliminary data.</text>
</comment>
<dbReference type="Proteomes" id="UP001208570">
    <property type="component" value="Unassembled WGS sequence"/>
</dbReference>
<gene>
    <name evidence="1" type="ORF">LSH36_496g01031</name>
</gene>
<protein>
    <submittedName>
        <fullName evidence="1">Uncharacterized protein</fullName>
    </submittedName>
</protein>
<evidence type="ECO:0000313" key="2">
    <source>
        <dbReference type="Proteomes" id="UP001208570"/>
    </source>
</evidence>
<keyword evidence="2" id="KW-1185">Reference proteome</keyword>
<dbReference type="AlphaFoldDB" id="A0AAD9J8X7"/>
<proteinExistence type="predicted"/>
<evidence type="ECO:0000313" key="1">
    <source>
        <dbReference type="EMBL" id="KAK2148469.1"/>
    </source>
</evidence>
<sequence>MGDTATQTSPVTVTNIMPVMTSTTTKERMPSPDAISRNKSCRGIEDLDYKSSNCSFTDAAGEEVEDVLAMEDVHKRCREVISEKKYNCVPQNNYGILLALSHVCLSQSWSTT</sequence>
<accession>A0AAD9J8X7</accession>